<evidence type="ECO:0000256" key="4">
    <source>
        <dbReference type="ARBA" id="ARBA00023136"/>
    </source>
</evidence>
<keyword evidence="10" id="KW-1185">Reference proteome</keyword>
<feature type="region of interest" description="Disordered" evidence="6">
    <location>
        <begin position="345"/>
        <end position="413"/>
    </location>
</feature>
<dbReference type="PANTHER" id="PTHR33048">
    <property type="entry name" value="PTH11-LIKE INTEGRAL MEMBRANE PROTEIN (AFU_ORTHOLOGUE AFUA_5G11245)"/>
    <property type="match status" value="1"/>
</dbReference>
<evidence type="ECO:0000256" key="2">
    <source>
        <dbReference type="ARBA" id="ARBA00022692"/>
    </source>
</evidence>
<reference evidence="10" key="1">
    <citation type="journal article" date="2017" name="BMC Genomics">
        <title>Gapless genome assembly of Colletotrichum higginsianum reveals chromosome structure and association of transposable elements with secondary metabolite gene clusters.</title>
        <authorList>
            <person name="Dallery J.-F."/>
            <person name="Lapalu N."/>
            <person name="Zampounis A."/>
            <person name="Pigne S."/>
            <person name="Luyten I."/>
            <person name="Amselem J."/>
            <person name="Wittenberg A.H.J."/>
            <person name="Zhou S."/>
            <person name="de Queiroz M.V."/>
            <person name="Robin G.P."/>
            <person name="Auger A."/>
            <person name="Hainaut M."/>
            <person name="Henrissat B."/>
            <person name="Kim K.-T."/>
            <person name="Lee Y.-H."/>
            <person name="Lespinet O."/>
            <person name="Schwartz D.C."/>
            <person name="Thon M.R."/>
            <person name="O'Connell R.J."/>
        </authorList>
    </citation>
    <scope>NUCLEOTIDE SEQUENCE [LARGE SCALE GENOMIC DNA]</scope>
    <source>
        <strain evidence="10">IMI 349063</strain>
    </source>
</reference>
<dbReference type="PANTHER" id="PTHR33048:SF96">
    <property type="entry name" value="INTEGRAL MEMBRANE PROTEIN"/>
    <property type="match status" value="1"/>
</dbReference>
<dbReference type="KEGG" id="chig:CH63R_05356"/>
<comment type="caution">
    <text evidence="9">The sequence shown here is derived from an EMBL/GenBank/DDBJ whole genome shotgun (WGS) entry which is preliminary data.</text>
</comment>
<dbReference type="Proteomes" id="UP000092177">
    <property type="component" value="Chromosome 4"/>
</dbReference>
<feature type="domain" description="Rhodopsin" evidence="8">
    <location>
        <begin position="28"/>
        <end position="286"/>
    </location>
</feature>
<protein>
    <submittedName>
        <fullName evidence="9">Integral membrane protein</fullName>
    </submittedName>
</protein>
<name>A0A1B7YCL4_COLHI</name>
<accession>A0A1B7YCL4</accession>
<comment type="subcellular location">
    <subcellularLocation>
        <location evidence="1">Membrane</location>
        <topology evidence="1">Multi-pass membrane protein</topology>
    </subcellularLocation>
</comment>
<proteinExistence type="inferred from homology"/>
<dbReference type="RefSeq" id="XP_018158181.1">
    <property type="nucleotide sequence ID" value="XM_018300331.1"/>
</dbReference>
<feature type="transmembrane region" description="Helical" evidence="7">
    <location>
        <begin position="122"/>
        <end position="143"/>
    </location>
</feature>
<keyword evidence="3 7" id="KW-1133">Transmembrane helix</keyword>
<dbReference type="EMBL" id="LTAN01000004">
    <property type="protein sequence ID" value="OBR09664.1"/>
    <property type="molecule type" value="Genomic_DNA"/>
</dbReference>
<evidence type="ECO:0000313" key="9">
    <source>
        <dbReference type="EMBL" id="OBR09664.1"/>
    </source>
</evidence>
<feature type="transmembrane region" description="Helical" evidence="7">
    <location>
        <begin position="87"/>
        <end position="110"/>
    </location>
</feature>
<feature type="transmembrane region" description="Helical" evidence="7">
    <location>
        <begin position="172"/>
        <end position="194"/>
    </location>
</feature>
<feature type="compositionally biased region" description="Basic and acidic residues" evidence="6">
    <location>
        <begin position="388"/>
        <end position="399"/>
    </location>
</feature>
<dbReference type="GeneID" id="28864438"/>
<dbReference type="AlphaFoldDB" id="A0A1B7YCL4"/>
<evidence type="ECO:0000256" key="6">
    <source>
        <dbReference type="SAM" id="MobiDB-lite"/>
    </source>
</evidence>
<feature type="transmembrane region" description="Helical" evidence="7">
    <location>
        <begin position="44"/>
        <end position="67"/>
    </location>
</feature>
<organism evidence="9 10">
    <name type="scientific">Colletotrichum higginsianum (strain IMI 349063)</name>
    <name type="common">Crucifer anthracnose fungus</name>
    <dbReference type="NCBI Taxonomy" id="759273"/>
    <lineage>
        <taxon>Eukaryota</taxon>
        <taxon>Fungi</taxon>
        <taxon>Dikarya</taxon>
        <taxon>Ascomycota</taxon>
        <taxon>Pezizomycotina</taxon>
        <taxon>Sordariomycetes</taxon>
        <taxon>Hypocreomycetidae</taxon>
        <taxon>Glomerellales</taxon>
        <taxon>Glomerellaceae</taxon>
        <taxon>Colletotrichum</taxon>
        <taxon>Colletotrichum destructivum species complex</taxon>
    </lineage>
</organism>
<evidence type="ECO:0000256" key="1">
    <source>
        <dbReference type="ARBA" id="ARBA00004141"/>
    </source>
</evidence>
<feature type="transmembrane region" description="Helical" evidence="7">
    <location>
        <begin position="12"/>
        <end position="32"/>
    </location>
</feature>
<evidence type="ECO:0000313" key="10">
    <source>
        <dbReference type="Proteomes" id="UP000092177"/>
    </source>
</evidence>
<sequence>MAEIETRGPQLVAVGITLVTTAVIATVLRCYVRLFLVKNFGVDDWCMLGAITGFILFVSCALTGVHYGTGRHRKDLGDEDWESAMMYWWYCYLWYCLAMIASKISIGYFLLRITVRKVDVWIIYIVMMLTVCTGVVFFFVTLLQCQPISYFWNKRTQDGHCVPMDVIIALTYLYSAFSVICDFTFAILPIVLIWNLKMDKKTKLALVPIMAMACMSVWLFCLLVLGQQVDSFYSASAAVVVRMPFVKDFKNPDFLYATVDIAIWSTTEQGLAITAGSLATLRPLFRLVGYRLGFTSMGASQLHDSERGAPSAMGGKIKNASNGSSGHQRRGPFSLTTFMAKDDVDSHEMGSNESGQSQQQRSTSKRARGWESTGRPDNESETELTFEASKDSGGSDRDNIVVVQTFSLREDRV</sequence>
<gene>
    <name evidence="9" type="ORF">CH63R_05356</name>
</gene>
<dbReference type="InterPro" id="IPR052337">
    <property type="entry name" value="SAT4-like"/>
</dbReference>
<dbReference type="OrthoDB" id="3936451at2759"/>
<evidence type="ECO:0000259" key="8">
    <source>
        <dbReference type="Pfam" id="PF20684"/>
    </source>
</evidence>
<comment type="similarity">
    <text evidence="5">Belongs to the SAT4 family.</text>
</comment>
<keyword evidence="2 7" id="KW-0812">Transmembrane</keyword>
<dbReference type="GO" id="GO:0016020">
    <property type="term" value="C:membrane"/>
    <property type="evidence" value="ECO:0007669"/>
    <property type="project" value="UniProtKB-SubCell"/>
</dbReference>
<feature type="compositionally biased region" description="Polar residues" evidence="6">
    <location>
        <begin position="351"/>
        <end position="362"/>
    </location>
</feature>
<evidence type="ECO:0000256" key="5">
    <source>
        <dbReference type="ARBA" id="ARBA00038359"/>
    </source>
</evidence>
<dbReference type="InterPro" id="IPR049326">
    <property type="entry name" value="Rhodopsin_dom_fungi"/>
</dbReference>
<dbReference type="Pfam" id="PF20684">
    <property type="entry name" value="Fung_rhodopsin"/>
    <property type="match status" value="1"/>
</dbReference>
<feature type="transmembrane region" description="Helical" evidence="7">
    <location>
        <begin position="206"/>
        <end position="226"/>
    </location>
</feature>
<evidence type="ECO:0000256" key="7">
    <source>
        <dbReference type="SAM" id="Phobius"/>
    </source>
</evidence>
<keyword evidence="4 7" id="KW-0472">Membrane</keyword>
<dbReference type="VEuPathDB" id="FungiDB:CH63R_05356"/>
<feature type="region of interest" description="Disordered" evidence="6">
    <location>
        <begin position="301"/>
        <end position="332"/>
    </location>
</feature>
<evidence type="ECO:0000256" key="3">
    <source>
        <dbReference type="ARBA" id="ARBA00022989"/>
    </source>
</evidence>